<evidence type="ECO:0000256" key="2">
    <source>
        <dbReference type="ARBA" id="ARBA00012146"/>
    </source>
</evidence>
<dbReference type="GO" id="GO:0006796">
    <property type="term" value="P:phosphate-containing compound metabolic process"/>
    <property type="evidence" value="ECO:0007669"/>
    <property type="project" value="InterPro"/>
</dbReference>
<proteinExistence type="predicted"/>
<dbReference type="Proteomes" id="UP000195442">
    <property type="component" value="Unassembled WGS sequence"/>
</dbReference>
<keyword evidence="5" id="KW-0460">Magnesium</keyword>
<keyword evidence="4 6" id="KW-0378">Hydrolase</keyword>
<sequence>MTMHYRAHPWHGINPGDNCPSVVTAFIEIVPSDTVKYEIDKDSGYLKIDRPQKFSNMIPTLYGFIPRTYCAESVAAYATLKSGKKVPHGDGDPLDICVLSERTVTHGDILLQAVPIGGFRLLDGGEADDKIIAVMKGDEFYRQWQDVSDCPPSYIDRLKHYFLTYKHLPSEKSVCEITHVYGRDEAHEVIRRSMLDYKNHFGDVCESKIVKIAAVK</sequence>
<name>A0A1R4H0A3_9GAMM</name>
<dbReference type="Gene3D" id="3.90.80.10">
    <property type="entry name" value="Inorganic pyrophosphatase"/>
    <property type="match status" value="1"/>
</dbReference>
<dbReference type="NCBIfam" id="NF001886">
    <property type="entry name" value="PRK00642.1"/>
    <property type="match status" value="1"/>
</dbReference>
<organism evidence="6 7">
    <name type="scientific">Crenothrix polyspora</name>
    <dbReference type="NCBI Taxonomy" id="360316"/>
    <lineage>
        <taxon>Bacteria</taxon>
        <taxon>Pseudomonadati</taxon>
        <taxon>Pseudomonadota</taxon>
        <taxon>Gammaproteobacteria</taxon>
        <taxon>Methylococcales</taxon>
        <taxon>Crenotrichaceae</taxon>
        <taxon>Crenothrix</taxon>
    </lineage>
</organism>
<dbReference type="RefSeq" id="WP_087145719.1">
    <property type="nucleotide sequence ID" value="NZ_FUKJ01000029.1"/>
</dbReference>
<dbReference type="EC" id="3.6.1.1" evidence="2"/>
<reference evidence="7" key="1">
    <citation type="submission" date="2017-02" db="EMBL/GenBank/DDBJ databases">
        <authorList>
            <person name="Daims H."/>
        </authorList>
    </citation>
    <scope>NUCLEOTIDE SEQUENCE [LARGE SCALE GENOMIC DNA]</scope>
</reference>
<dbReference type="GO" id="GO:0005737">
    <property type="term" value="C:cytoplasm"/>
    <property type="evidence" value="ECO:0007669"/>
    <property type="project" value="InterPro"/>
</dbReference>
<evidence type="ECO:0000256" key="4">
    <source>
        <dbReference type="ARBA" id="ARBA00022801"/>
    </source>
</evidence>
<evidence type="ECO:0000256" key="1">
    <source>
        <dbReference type="ARBA" id="ARBA00001946"/>
    </source>
</evidence>
<dbReference type="EMBL" id="FUKJ01000029">
    <property type="protein sequence ID" value="SJM89634.1"/>
    <property type="molecule type" value="Genomic_DNA"/>
</dbReference>
<dbReference type="PANTHER" id="PTHR10286">
    <property type="entry name" value="INORGANIC PYROPHOSPHATASE"/>
    <property type="match status" value="1"/>
</dbReference>
<dbReference type="InterPro" id="IPR008162">
    <property type="entry name" value="Pyrophosphatase"/>
</dbReference>
<dbReference type="GO" id="GO:0000287">
    <property type="term" value="F:magnesium ion binding"/>
    <property type="evidence" value="ECO:0007669"/>
    <property type="project" value="InterPro"/>
</dbReference>
<dbReference type="Pfam" id="PF00719">
    <property type="entry name" value="Pyrophosphatase"/>
    <property type="match status" value="1"/>
</dbReference>
<evidence type="ECO:0000256" key="5">
    <source>
        <dbReference type="ARBA" id="ARBA00022842"/>
    </source>
</evidence>
<protein>
    <recommendedName>
        <fullName evidence="2">inorganic diphosphatase</fullName>
        <ecNumber evidence="2">3.6.1.1</ecNumber>
    </recommendedName>
</protein>
<keyword evidence="7" id="KW-1185">Reference proteome</keyword>
<dbReference type="GO" id="GO:0004427">
    <property type="term" value="F:inorganic diphosphate phosphatase activity"/>
    <property type="evidence" value="ECO:0007669"/>
    <property type="project" value="UniProtKB-EC"/>
</dbReference>
<dbReference type="AlphaFoldDB" id="A0A1R4H0A3"/>
<evidence type="ECO:0000256" key="3">
    <source>
        <dbReference type="ARBA" id="ARBA00022723"/>
    </source>
</evidence>
<keyword evidence="3" id="KW-0479">Metal-binding</keyword>
<dbReference type="OrthoDB" id="5187599at2"/>
<dbReference type="InterPro" id="IPR036649">
    <property type="entry name" value="Pyrophosphatase_sf"/>
</dbReference>
<dbReference type="SUPFAM" id="SSF50324">
    <property type="entry name" value="Inorganic pyrophosphatase"/>
    <property type="match status" value="1"/>
</dbReference>
<dbReference type="PROSITE" id="PS00387">
    <property type="entry name" value="PPASE"/>
    <property type="match status" value="1"/>
</dbReference>
<accession>A0A1R4H0A3</accession>
<evidence type="ECO:0000313" key="6">
    <source>
        <dbReference type="EMBL" id="SJM89634.1"/>
    </source>
</evidence>
<evidence type="ECO:0000313" key="7">
    <source>
        <dbReference type="Proteomes" id="UP000195442"/>
    </source>
</evidence>
<comment type="cofactor">
    <cofactor evidence="1">
        <name>Mg(2+)</name>
        <dbReference type="ChEBI" id="CHEBI:18420"/>
    </cofactor>
</comment>
<gene>
    <name evidence="6" type="primary">ppa</name>
    <name evidence="6" type="ORF">CRENPOLYSF2_1240012</name>
</gene>